<dbReference type="GO" id="GO:0055052">
    <property type="term" value="C:ATP-binding cassette (ABC) transporter complex, substrate-binding subunit-containing"/>
    <property type="evidence" value="ECO:0007669"/>
    <property type="project" value="TreeGrafter"/>
</dbReference>
<keyword evidence="3" id="KW-0732">Signal</keyword>
<evidence type="ECO:0000256" key="1">
    <source>
        <dbReference type="ARBA" id="ARBA00008520"/>
    </source>
</evidence>
<dbReference type="PANTHER" id="PTHR30061">
    <property type="entry name" value="MALTOSE-BINDING PERIPLASMIC PROTEIN"/>
    <property type="match status" value="1"/>
</dbReference>
<evidence type="ECO:0000256" key="3">
    <source>
        <dbReference type="ARBA" id="ARBA00022729"/>
    </source>
</evidence>
<dbReference type="HOGENOM" id="CLU_031285_10_1_11"/>
<dbReference type="Pfam" id="PF01547">
    <property type="entry name" value="SBP_bac_1"/>
    <property type="match status" value="1"/>
</dbReference>
<dbReference type="Gene3D" id="3.40.190.10">
    <property type="entry name" value="Periplasmic binding protein-like II"/>
    <property type="match status" value="2"/>
</dbReference>
<keyword evidence="4" id="KW-0449">Lipoprotein</keyword>
<dbReference type="InterPro" id="IPR006059">
    <property type="entry name" value="SBP"/>
</dbReference>
<reference evidence="5" key="1">
    <citation type="submission" date="2008-02" db="EMBL/GenBank/DDBJ databases">
        <authorList>
            <consortium name="The Broad Institute Genome Sequencing Platform"/>
            <person name="Fischbach M."/>
            <person name="Ward D."/>
            <person name="Young S."/>
            <person name="Jaffe D."/>
            <person name="Gnerre S."/>
            <person name="Berlin A."/>
            <person name="Heiman D."/>
            <person name="Hepburn T."/>
            <person name="Sykes S."/>
            <person name="Alvarado L."/>
            <person name="Kodira C.D."/>
            <person name="Straight P."/>
            <person name="Clardy J."/>
            <person name="Hung D."/>
            <person name="Kolter R."/>
            <person name="Mekalanos J."/>
            <person name="Walker S."/>
            <person name="Walsh C.T."/>
            <person name="Lander E."/>
            <person name="Galagan J."/>
            <person name="Nusbaum C."/>
            <person name="Birren B."/>
        </authorList>
    </citation>
    <scope>NUCLEOTIDE SEQUENCE [LARGE SCALE GENOMIC DNA]</scope>
    <source>
        <strain evidence="5">ATCC 25486 / DSM 40338 / CBS 914.69 / JCM 4507 / NBRC 13074 / NRRL 2958 / 5647</strain>
    </source>
</reference>
<dbReference type="PANTHER" id="PTHR30061:SF50">
    <property type="entry name" value="MALTOSE_MALTODEXTRIN-BINDING PERIPLASMIC PROTEIN"/>
    <property type="match status" value="1"/>
</dbReference>
<accession>B5H895</accession>
<organism evidence="4 5">
    <name type="scientific">Streptomyces pristinaespiralis (strain ATCC 25486 / DSM 40338 / CBS 914.69 / JCM 4507 / KCC S-0507 / NBRC 13074 / NRRL 2958 / 5647)</name>
    <dbReference type="NCBI Taxonomy" id="457429"/>
    <lineage>
        <taxon>Bacteria</taxon>
        <taxon>Bacillati</taxon>
        <taxon>Actinomycetota</taxon>
        <taxon>Actinomycetes</taxon>
        <taxon>Kitasatosporales</taxon>
        <taxon>Streptomycetaceae</taxon>
        <taxon>Streptomyces</taxon>
    </lineage>
</organism>
<dbReference type="GO" id="GO:0015768">
    <property type="term" value="P:maltose transport"/>
    <property type="evidence" value="ECO:0007669"/>
    <property type="project" value="TreeGrafter"/>
</dbReference>
<sequence>MTYVKNRSLVLSAALVCAATLVGCGLVPGGSSRSTVDIWLMKDSVSDEFLERFTTEYEKQHPSVDLKVTFQEWTGIGKKVMAALESDDAPEVIEVGNTQVAQYAESDALRDLTLESVRDLGSEDWLPGLAEPGSINGSQYGIPWYAANRVVIYNKDLFAQAGITEPPEDRDEWLEISEKLDGPGSQGIYLSGQDWYTLAGFVWEEGGQLAVEQGGNWEGALHSKAALRGMDFYKRLQSHGNGPKDADEVTPPQADVFAKGDVAQIIAVPSAAPLIEKANPALKGKLGFFPVPGRTAEAPGAVFIGGSDLIVPENARERSAGVEVVKALASEEWQTELALTMNYVPNKTTLAGVIEGSEGTAAMAAGAAKGRATPNSPQWAAVEADNPIKPYMTAVLQGQDPARAARAASDRITAALLP</sequence>
<proteinExistence type="inferred from homology"/>
<evidence type="ECO:0000256" key="2">
    <source>
        <dbReference type="ARBA" id="ARBA00022448"/>
    </source>
</evidence>
<comment type="similarity">
    <text evidence="1">Belongs to the bacterial solute-binding protein 1 family.</text>
</comment>
<evidence type="ECO:0000313" key="5">
    <source>
        <dbReference type="Proteomes" id="UP000002805"/>
    </source>
</evidence>
<dbReference type="SUPFAM" id="SSF53850">
    <property type="entry name" value="Periplasmic binding protein-like II"/>
    <property type="match status" value="1"/>
</dbReference>
<gene>
    <name evidence="4" type="ORF">SSDG_01405</name>
</gene>
<dbReference type="GO" id="GO:0042956">
    <property type="term" value="P:maltodextrin transmembrane transport"/>
    <property type="evidence" value="ECO:0007669"/>
    <property type="project" value="TreeGrafter"/>
</dbReference>
<dbReference type="AlphaFoldDB" id="B5H895"/>
<dbReference type="EMBL" id="CM000950">
    <property type="protein sequence ID" value="EDY63086.1"/>
    <property type="molecule type" value="Genomic_DNA"/>
</dbReference>
<dbReference type="eggNOG" id="COG1653">
    <property type="taxonomic scope" value="Bacteria"/>
</dbReference>
<name>B5H895_STRE2</name>
<dbReference type="GO" id="GO:1901982">
    <property type="term" value="F:maltose binding"/>
    <property type="evidence" value="ECO:0007669"/>
    <property type="project" value="TreeGrafter"/>
</dbReference>
<protein>
    <submittedName>
        <fullName evidence="4">Lipoprotein</fullName>
    </submittedName>
</protein>
<dbReference type="Proteomes" id="UP000002805">
    <property type="component" value="Chromosome"/>
</dbReference>
<evidence type="ECO:0000313" key="4">
    <source>
        <dbReference type="EMBL" id="EDY63086.1"/>
    </source>
</evidence>
<keyword evidence="5" id="KW-1185">Reference proteome</keyword>
<keyword evidence="2" id="KW-0813">Transport</keyword>
<reference evidence="5" key="2">
    <citation type="submission" date="2009-10" db="EMBL/GenBank/DDBJ databases">
        <title>The genome sequence of Streptomyces pristinaespiralis strain ATCC 25486.</title>
        <authorList>
            <consortium name="The Broad Institute Genome Sequencing Platform"/>
            <consortium name="Broad Institute Microbial Sequencing Center"/>
            <person name="Fischbach M."/>
            <person name="Godfrey P."/>
            <person name="Ward D."/>
            <person name="Young S."/>
            <person name="Zeng Q."/>
            <person name="Koehrsen M."/>
            <person name="Alvarado L."/>
            <person name="Berlin A.M."/>
            <person name="Bochicchio J."/>
            <person name="Borenstein D."/>
            <person name="Chapman S.B."/>
            <person name="Chen Z."/>
            <person name="Engels R."/>
            <person name="Freedman E."/>
            <person name="Gellesch M."/>
            <person name="Goldberg J."/>
            <person name="Griggs A."/>
            <person name="Gujja S."/>
            <person name="Heilman E.R."/>
            <person name="Heiman D.I."/>
            <person name="Hepburn T.A."/>
            <person name="Howarth C."/>
            <person name="Jen D."/>
            <person name="Larson L."/>
            <person name="Lewis B."/>
            <person name="Mehta T."/>
            <person name="Park D."/>
            <person name="Pearson M."/>
            <person name="Richards J."/>
            <person name="Roberts A."/>
            <person name="Saif S."/>
            <person name="Shea T.D."/>
            <person name="Shenoy N."/>
            <person name="Sisk P."/>
            <person name="Stolte C."/>
            <person name="Sykes S.N."/>
            <person name="Thomson T."/>
            <person name="Walk T."/>
            <person name="White J."/>
            <person name="Yandava C."/>
            <person name="Straight P."/>
            <person name="Clardy J."/>
            <person name="Hung D."/>
            <person name="Kolter R."/>
            <person name="Mekalanos J."/>
            <person name="Walker S."/>
            <person name="Walsh C.T."/>
            <person name="Wieland-Brown L.C."/>
            <person name="Haas B."/>
            <person name="Nusbaum C."/>
            <person name="Birren B."/>
        </authorList>
    </citation>
    <scope>NUCLEOTIDE SEQUENCE [LARGE SCALE GENOMIC DNA]</scope>
    <source>
        <strain evidence="5">ATCC 25486 / DSM 40338 / CBS 914.69 / JCM 4507 / NBRC 13074 / NRRL 2958 / 5647</strain>
    </source>
</reference>
<dbReference type="PROSITE" id="PS51257">
    <property type="entry name" value="PROKAR_LIPOPROTEIN"/>
    <property type="match status" value="1"/>
</dbReference>